<accession>A0A934SXB0</accession>
<comment type="caution">
    <text evidence="1">The sequence shown here is derived from an EMBL/GenBank/DDBJ whole genome shotgun (WGS) entry which is preliminary data.</text>
</comment>
<sequence length="94" mass="10405">MGAAALVLFADAASAQSESFPMMDKVAERVVAQYQNSSCQQIMAKKMTPPSPQQMQMEQKAVQLLRTDPAMRQHFINRVSAPIANKMFECGMIP</sequence>
<gene>
    <name evidence="1" type="ORF">JJB74_19210</name>
</gene>
<reference evidence="1" key="1">
    <citation type="submission" date="2021-01" db="EMBL/GenBank/DDBJ databases">
        <title>Genome sequence of strain Noviherbaspirillum sp. DKR-6.</title>
        <authorList>
            <person name="Chaudhary D.K."/>
        </authorList>
    </citation>
    <scope>NUCLEOTIDE SEQUENCE</scope>
    <source>
        <strain evidence="1">DKR-6</strain>
    </source>
</reference>
<protein>
    <submittedName>
        <fullName evidence="1">Uncharacterized protein</fullName>
    </submittedName>
</protein>
<evidence type="ECO:0000313" key="2">
    <source>
        <dbReference type="Proteomes" id="UP000622890"/>
    </source>
</evidence>
<name>A0A934SXB0_9BURK</name>
<organism evidence="1 2">
    <name type="scientific">Noviherbaspirillum pedocola</name>
    <dbReference type="NCBI Taxonomy" id="2801341"/>
    <lineage>
        <taxon>Bacteria</taxon>
        <taxon>Pseudomonadati</taxon>
        <taxon>Pseudomonadota</taxon>
        <taxon>Betaproteobacteria</taxon>
        <taxon>Burkholderiales</taxon>
        <taxon>Oxalobacteraceae</taxon>
        <taxon>Noviherbaspirillum</taxon>
    </lineage>
</organism>
<evidence type="ECO:0000313" key="1">
    <source>
        <dbReference type="EMBL" id="MBK4736761.1"/>
    </source>
</evidence>
<keyword evidence="2" id="KW-1185">Reference proteome</keyword>
<dbReference type="AlphaFoldDB" id="A0A934SXB0"/>
<proteinExistence type="predicted"/>
<dbReference type="EMBL" id="JAEPBG010000008">
    <property type="protein sequence ID" value="MBK4736761.1"/>
    <property type="molecule type" value="Genomic_DNA"/>
</dbReference>
<dbReference type="Proteomes" id="UP000622890">
    <property type="component" value="Unassembled WGS sequence"/>
</dbReference>